<organism evidence="2 3">
    <name type="scientific">Ketobacter alkanivorans</name>
    <dbReference type="NCBI Taxonomy" id="1917421"/>
    <lineage>
        <taxon>Bacteria</taxon>
        <taxon>Pseudomonadati</taxon>
        <taxon>Pseudomonadota</taxon>
        <taxon>Gammaproteobacteria</taxon>
        <taxon>Pseudomonadales</taxon>
        <taxon>Ketobacteraceae</taxon>
        <taxon>Ketobacter</taxon>
    </lineage>
</organism>
<dbReference type="PANTHER" id="PTHR30469:SF15">
    <property type="entry name" value="HLYD FAMILY OF SECRETION PROTEINS"/>
    <property type="match status" value="1"/>
</dbReference>
<dbReference type="EMBL" id="CP022684">
    <property type="protein sequence ID" value="AUM12533.1"/>
    <property type="molecule type" value="Genomic_DNA"/>
</dbReference>
<protein>
    <submittedName>
        <fullName evidence="2">Uncharacterized protein</fullName>
    </submittedName>
</protein>
<keyword evidence="1" id="KW-1133">Transmembrane helix</keyword>
<dbReference type="GO" id="GO:1990281">
    <property type="term" value="C:efflux pump complex"/>
    <property type="evidence" value="ECO:0007669"/>
    <property type="project" value="TreeGrafter"/>
</dbReference>
<gene>
    <name evidence="2" type="ORF">Kalk_08920</name>
</gene>
<proteinExistence type="predicted"/>
<dbReference type="Proteomes" id="UP000235116">
    <property type="component" value="Chromosome"/>
</dbReference>
<dbReference type="Gene3D" id="1.10.287.470">
    <property type="entry name" value="Helix hairpin bin"/>
    <property type="match status" value="1"/>
</dbReference>
<dbReference type="RefSeq" id="WP_101893901.1">
    <property type="nucleotide sequence ID" value="NZ_CP022684.1"/>
</dbReference>
<dbReference type="AlphaFoldDB" id="A0A2K9LJV1"/>
<feature type="transmembrane region" description="Helical" evidence="1">
    <location>
        <begin position="12"/>
        <end position="31"/>
    </location>
</feature>
<keyword evidence="3" id="KW-1185">Reference proteome</keyword>
<evidence type="ECO:0000256" key="1">
    <source>
        <dbReference type="SAM" id="Phobius"/>
    </source>
</evidence>
<dbReference type="Gene3D" id="2.40.50.100">
    <property type="match status" value="1"/>
</dbReference>
<dbReference type="OrthoDB" id="8524475at2"/>
<dbReference type="PANTHER" id="PTHR30469">
    <property type="entry name" value="MULTIDRUG RESISTANCE PROTEIN MDTA"/>
    <property type="match status" value="1"/>
</dbReference>
<sequence>MNTLLAYLKKVPLPLIIFGATALLIVAFWLMQPNPAKKPEADLVPLVNTLSAQPGSHRPMVTLYGRLESPRESNLSSTINAYVAKVLVEEGHWVKAGDILVELEDSDVRLAYEQRQAELEDMEAQAASEQARYNNDVKSLEVEKELAALSQRSAQRYEKLVERNVGSDLNRDEALQQARVQTLSLYNREYAVNDHPNRLKRLQAQLKKARAIRDQAALDLARSRIVAPFAGRVTALNASPGNRVRPGDVIATLFDADHVEVRAQIPSRYLNQVEKALADDLVLDATFALNEDRVALNLARLAGAISTGQGGVDALFALEQSNRSFTLGRAGEVYLHMPPLDNALAVPPTAIYGQQRIYRVVDGTLHTIMIQRLGEVMMDNGERWQLVQGDIKAGDEILITQLSSAVGGLRVKLDKPESDSEPTTSGPTTE</sequence>
<evidence type="ECO:0000313" key="3">
    <source>
        <dbReference type="Proteomes" id="UP000235116"/>
    </source>
</evidence>
<dbReference type="Gene3D" id="2.40.30.170">
    <property type="match status" value="1"/>
</dbReference>
<dbReference type="KEGG" id="kak:Kalk_08920"/>
<name>A0A2K9LJV1_9GAMM</name>
<dbReference type="SUPFAM" id="SSF111369">
    <property type="entry name" value="HlyD-like secretion proteins"/>
    <property type="match status" value="1"/>
</dbReference>
<keyword evidence="1" id="KW-0472">Membrane</keyword>
<reference evidence="3" key="1">
    <citation type="submission" date="2017-08" db="EMBL/GenBank/DDBJ databases">
        <title>Direct submision.</title>
        <authorList>
            <person name="Kim S.-J."/>
            <person name="Rhee S.-K."/>
        </authorList>
    </citation>
    <scope>NUCLEOTIDE SEQUENCE [LARGE SCALE GENOMIC DNA]</scope>
    <source>
        <strain evidence="3">GI5</strain>
    </source>
</reference>
<keyword evidence="1" id="KW-0812">Transmembrane</keyword>
<accession>A0A2K9LJV1</accession>
<dbReference type="GO" id="GO:0015562">
    <property type="term" value="F:efflux transmembrane transporter activity"/>
    <property type="evidence" value="ECO:0007669"/>
    <property type="project" value="TreeGrafter"/>
</dbReference>
<evidence type="ECO:0000313" key="2">
    <source>
        <dbReference type="EMBL" id="AUM12533.1"/>
    </source>
</evidence>